<evidence type="ECO:0000313" key="3">
    <source>
        <dbReference type="Proteomes" id="UP000240542"/>
    </source>
</evidence>
<dbReference type="EMBL" id="PYGA01000017">
    <property type="protein sequence ID" value="PSK92865.1"/>
    <property type="molecule type" value="Genomic_DNA"/>
</dbReference>
<dbReference type="OrthoDB" id="8907023at2"/>
<evidence type="ECO:0000313" key="2">
    <source>
        <dbReference type="EMBL" id="PSK92865.1"/>
    </source>
</evidence>
<dbReference type="InterPro" id="IPR010985">
    <property type="entry name" value="Ribbon_hlx_hlx"/>
</dbReference>
<reference evidence="2 3" key="1">
    <citation type="submission" date="2018-03" db="EMBL/GenBank/DDBJ databases">
        <title>Genomic Encyclopedia of Archaeal and Bacterial Type Strains, Phase II (KMG-II): from individual species to whole genera.</title>
        <authorList>
            <person name="Goeker M."/>
        </authorList>
    </citation>
    <scope>NUCLEOTIDE SEQUENCE [LARGE SCALE GENOMIC DNA]</scope>
    <source>
        <strain evidence="2 3">DSM 45312</strain>
    </source>
</reference>
<organism evidence="2 3">
    <name type="scientific">Murinocardiopsis flavida</name>
    <dbReference type="NCBI Taxonomy" id="645275"/>
    <lineage>
        <taxon>Bacteria</taxon>
        <taxon>Bacillati</taxon>
        <taxon>Actinomycetota</taxon>
        <taxon>Actinomycetes</taxon>
        <taxon>Streptosporangiales</taxon>
        <taxon>Nocardiopsidaceae</taxon>
        <taxon>Murinocardiopsis</taxon>
    </lineage>
</organism>
<comment type="caution">
    <text evidence="2">The sequence shown here is derived from an EMBL/GenBank/DDBJ whole genome shotgun (WGS) entry which is preliminary data.</text>
</comment>
<gene>
    <name evidence="2" type="ORF">CLV63_11774</name>
</gene>
<dbReference type="Proteomes" id="UP000240542">
    <property type="component" value="Unassembled WGS sequence"/>
</dbReference>
<protein>
    <submittedName>
        <fullName evidence="2">Ribbon-helix-helix CopG family protein</fullName>
    </submittedName>
</protein>
<accession>A0A2P8D6L1</accession>
<sequence length="67" mass="7706">MAMTLRLTDRETESLRKQAEAEGRSMQQVAKAAIEEYVARRSADDQIRQATEESVRTWAPLLRRLGE</sequence>
<dbReference type="SUPFAM" id="SSF47598">
    <property type="entry name" value="Ribbon-helix-helix"/>
    <property type="match status" value="1"/>
</dbReference>
<keyword evidence="3" id="KW-1185">Reference proteome</keyword>
<dbReference type="AlphaFoldDB" id="A0A2P8D6L1"/>
<evidence type="ECO:0000256" key="1">
    <source>
        <dbReference type="SAM" id="MobiDB-lite"/>
    </source>
</evidence>
<proteinExistence type="predicted"/>
<dbReference type="GO" id="GO:0006355">
    <property type="term" value="P:regulation of DNA-templated transcription"/>
    <property type="evidence" value="ECO:0007669"/>
    <property type="project" value="InterPro"/>
</dbReference>
<name>A0A2P8D6L1_9ACTN</name>
<feature type="region of interest" description="Disordered" evidence="1">
    <location>
        <begin position="1"/>
        <end position="23"/>
    </location>
</feature>
<feature type="compositionally biased region" description="Basic and acidic residues" evidence="1">
    <location>
        <begin position="7"/>
        <end position="23"/>
    </location>
</feature>